<dbReference type="STRING" id="151549.A0A4C1XA58"/>
<organism evidence="12 13">
    <name type="scientific">Eumeta variegata</name>
    <name type="common">Bagworm moth</name>
    <name type="synonym">Eumeta japonica</name>
    <dbReference type="NCBI Taxonomy" id="151549"/>
    <lineage>
        <taxon>Eukaryota</taxon>
        <taxon>Metazoa</taxon>
        <taxon>Ecdysozoa</taxon>
        <taxon>Arthropoda</taxon>
        <taxon>Hexapoda</taxon>
        <taxon>Insecta</taxon>
        <taxon>Pterygota</taxon>
        <taxon>Neoptera</taxon>
        <taxon>Endopterygota</taxon>
        <taxon>Lepidoptera</taxon>
        <taxon>Glossata</taxon>
        <taxon>Ditrysia</taxon>
        <taxon>Tineoidea</taxon>
        <taxon>Psychidae</taxon>
        <taxon>Oiketicinae</taxon>
        <taxon>Eumeta</taxon>
    </lineage>
</organism>
<dbReference type="PROSITE" id="PS00087">
    <property type="entry name" value="SOD_CU_ZN_1"/>
    <property type="match status" value="1"/>
</dbReference>
<dbReference type="CDD" id="cd00305">
    <property type="entry name" value="Cu-Zn_Superoxide_Dismutase"/>
    <property type="match status" value="1"/>
</dbReference>
<dbReference type="SUPFAM" id="SSF49329">
    <property type="entry name" value="Cu,Zn superoxide dismutase-like"/>
    <property type="match status" value="1"/>
</dbReference>
<accession>A0A4C1XA58</accession>
<feature type="domain" description="Superoxide dismutase copper/zinc binding" evidence="11">
    <location>
        <begin position="33"/>
        <end position="167"/>
    </location>
</feature>
<dbReference type="OrthoDB" id="2015551at2759"/>
<reference evidence="12 13" key="1">
    <citation type="journal article" date="2019" name="Commun. Biol.">
        <title>The bagworm genome reveals a unique fibroin gene that provides high tensile strength.</title>
        <authorList>
            <person name="Kono N."/>
            <person name="Nakamura H."/>
            <person name="Ohtoshi R."/>
            <person name="Tomita M."/>
            <person name="Numata K."/>
            <person name="Arakawa K."/>
        </authorList>
    </citation>
    <scope>NUCLEOTIDE SEQUENCE [LARGE SCALE GENOMIC DNA]</scope>
</reference>
<evidence type="ECO:0000256" key="9">
    <source>
        <dbReference type="RuleBase" id="RU000393"/>
    </source>
</evidence>
<evidence type="ECO:0000256" key="8">
    <source>
        <dbReference type="ARBA" id="ARBA00049204"/>
    </source>
</evidence>
<evidence type="ECO:0000256" key="7">
    <source>
        <dbReference type="ARBA" id="ARBA00023157"/>
    </source>
</evidence>
<dbReference type="InterPro" id="IPR018152">
    <property type="entry name" value="SOD_Cu/Zn_BS"/>
</dbReference>
<protein>
    <recommendedName>
        <fullName evidence="9">Superoxide dismutase [Cu-Zn]</fullName>
        <ecNumber evidence="9">1.15.1.1</ecNumber>
    </recommendedName>
</protein>
<keyword evidence="7" id="KW-1015">Disulfide bond</keyword>
<dbReference type="EMBL" id="BGZK01000777">
    <property type="protein sequence ID" value="GBP60053.1"/>
    <property type="molecule type" value="Genomic_DNA"/>
</dbReference>
<keyword evidence="6 9" id="KW-0186">Copper</keyword>
<evidence type="ECO:0000313" key="12">
    <source>
        <dbReference type="EMBL" id="GBP60053.1"/>
    </source>
</evidence>
<evidence type="ECO:0000256" key="2">
    <source>
        <dbReference type="ARBA" id="ARBA00022723"/>
    </source>
</evidence>
<dbReference type="GO" id="GO:0005507">
    <property type="term" value="F:copper ion binding"/>
    <property type="evidence" value="ECO:0007669"/>
    <property type="project" value="InterPro"/>
</dbReference>
<comment type="function">
    <text evidence="9">Destroys radicals which are normally produced within the cells and which are toxic to biological systems.</text>
</comment>
<dbReference type="PRINTS" id="PR00068">
    <property type="entry name" value="CUZNDISMTASE"/>
</dbReference>
<keyword evidence="13" id="KW-1185">Reference proteome</keyword>
<evidence type="ECO:0000259" key="11">
    <source>
        <dbReference type="Pfam" id="PF00080"/>
    </source>
</evidence>
<dbReference type="PANTHER" id="PTHR10003">
    <property type="entry name" value="SUPEROXIDE DISMUTASE CU-ZN -RELATED"/>
    <property type="match status" value="1"/>
</dbReference>
<dbReference type="PROSITE" id="PS00332">
    <property type="entry name" value="SOD_CU_ZN_2"/>
    <property type="match status" value="1"/>
</dbReference>
<evidence type="ECO:0000256" key="5">
    <source>
        <dbReference type="ARBA" id="ARBA00023002"/>
    </source>
</evidence>
<dbReference type="Proteomes" id="UP000299102">
    <property type="component" value="Unassembled WGS sequence"/>
</dbReference>
<comment type="catalytic activity">
    <reaction evidence="8 9">
        <text>2 superoxide + 2 H(+) = H2O2 + O2</text>
        <dbReference type="Rhea" id="RHEA:20696"/>
        <dbReference type="ChEBI" id="CHEBI:15378"/>
        <dbReference type="ChEBI" id="CHEBI:15379"/>
        <dbReference type="ChEBI" id="CHEBI:16240"/>
        <dbReference type="ChEBI" id="CHEBI:18421"/>
        <dbReference type="EC" id="1.15.1.1"/>
    </reaction>
</comment>
<keyword evidence="5 9" id="KW-0560">Oxidoreductase</keyword>
<evidence type="ECO:0000256" key="4">
    <source>
        <dbReference type="ARBA" id="ARBA00022862"/>
    </source>
</evidence>
<comment type="similarity">
    <text evidence="1 9">Belongs to the Cu-Zn superoxide dismutase family.</text>
</comment>
<proteinExistence type="inferred from homology"/>
<dbReference type="Pfam" id="PF00080">
    <property type="entry name" value="Sod_Cu"/>
    <property type="match status" value="1"/>
</dbReference>
<keyword evidence="4" id="KW-0049">Antioxidant</keyword>
<dbReference type="InterPro" id="IPR001424">
    <property type="entry name" value="SOD_Cu_Zn_dom"/>
</dbReference>
<sequence>MFWYIFVAIVATASAQTDETYRAIAYLRSETITGNVTFTETEDGVRVQGWIHGLDAGNYGFHVHELGDIGDCLATGAHYNPDDVTHGARDNEVRHVGDLGNVRFEGEGVEAVAIFDYVDSVIALRGRNSILGRSLVLHEREDDLGLTSHEDSLTTGNAGARVACGVIGILAPNGPWNSAARFVLTKSSLILILSNVLANRN</sequence>
<dbReference type="Gene3D" id="2.60.40.200">
    <property type="entry name" value="Superoxide dismutase, copper/zinc binding domain"/>
    <property type="match status" value="1"/>
</dbReference>
<feature type="signal peptide" evidence="10">
    <location>
        <begin position="1"/>
        <end position="15"/>
    </location>
</feature>
<keyword evidence="2 9" id="KW-0479">Metal-binding</keyword>
<name>A0A4C1XA58_EUMVA</name>
<dbReference type="InterPro" id="IPR036423">
    <property type="entry name" value="SOD-like_Cu/Zn_dom_sf"/>
</dbReference>
<gene>
    <name evidence="12" type="primary">Sod3</name>
    <name evidence="12" type="ORF">EVAR_44263_1</name>
</gene>
<comment type="caution">
    <text evidence="12">The sequence shown here is derived from an EMBL/GenBank/DDBJ whole genome shotgun (WGS) entry which is preliminary data.</text>
</comment>
<evidence type="ECO:0000256" key="10">
    <source>
        <dbReference type="SAM" id="SignalP"/>
    </source>
</evidence>
<evidence type="ECO:0000256" key="6">
    <source>
        <dbReference type="ARBA" id="ARBA00023008"/>
    </source>
</evidence>
<evidence type="ECO:0000256" key="1">
    <source>
        <dbReference type="ARBA" id="ARBA00010457"/>
    </source>
</evidence>
<dbReference type="AlphaFoldDB" id="A0A4C1XA58"/>
<dbReference type="EC" id="1.15.1.1" evidence="9"/>
<feature type="chain" id="PRO_5020033134" description="Superoxide dismutase [Cu-Zn]" evidence="10">
    <location>
        <begin position="16"/>
        <end position="201"/>
    </location>
</feature>
<dbReference type="GO" id="GO:0004784">
    <property type="term" value="F:superoxide dismutase activity"/>
    <property type="evidence" value="ECO:0007669"/>
    <property type="project" value="UniProtKB-EC"/>
</dbReference>
<keyword evidence="10" id="KW-0732">Signal</keyword>
<comment type="cofactor">
    <cofactor evidence="9">
        <name>Zn(2+)</name>
        <dbReference type="ChEBI" id="CHEBI:29105"/>
    </cofactor>
    <text evidence="9">Binds 1 zinc ion per subunit.</text>
</comment>
<dbReference type="InterPro" id="IPR024134">
    <property type="entry name" value="SOD_Cu/Zn_/chaperone"/>
</dbReference>
<dbReference type="FunFam" id="2.60.40.200:FF:000003">
    <property type="entry name" value="Superoxide dismutase [Cu-Zn], chloroplastic"/>
    <property type="match status" value="1"/>
</dbReference>
<evidence type="ECO:0000256" key="3">
    <source>
        <dbReference type="ARBA" id="ARBA00022833"/>
    </source>
</evidence>
<comment type="cofactor">
    <cofactor evidence="9">
        <name>Cu cation</name>
        <dbReference type="ChEBI" id="CHEBI:23378"/>
    </cofactor>
    <text evidence="9">Binds 1 copper ion per subunit.</text>
</comment>
<evidence type="ECO:0000313" key="13">
    <source>
        <dbReference type="Proteomes" id="UP000299102"/>
    </source>
</evidence>
<keyword evidence="3 9" id="KW-0862">Zinc</keyword>